<feature type="domain" description="Response regulatory" evidence="10">
    <location>
        <begin position="1106"/>
        <end position="1221"/>
    </location>
</feature>
<evidence type="ECO:0000256" key="5">
    <source>
        <dbReference type="ARBA" id="ARBA00023163"/>
    </source>
</evidence>
<dbReference type="InterPro" id="IPR004358">
    <property type="entry name" value="Sig_transdc_His_kin-like_C"/>
</dbReference>
<dbReference type="InterPro" id="IPR036097">
    <property type="entry name" value="HisK_dim/P_sf"/>
</dbReference>
<dbReference type="PROSITE" id="PS50110">
    <property type="entry name" value="RESPONSE_REGULATORY"/>
    <property type="match status" value="1"/>
</dbReference>
<evidence type="ECO:0000256" key="4">
    <source>
        <dbReference type="ARBA" id="ARBA00023015"/>
    </source>
</evidence>
<dbReference type="PANTHER" id="PTHR43547:SF2">
    <property type="entry name" value="HYBRID SIGNAL TRANSDUCTION HISTIDINE KINASE C"/>
    <property type="match status" value="1"/>
</dbReference>
<dbReference type="PRINTS" id="PR00344">
    <property type="entry name" value="BCTRLSENSOR"/>
</dbReference>
<gene>
    <name evidence="11" type="ORF">H8B06_04150</name>
</gene>
<dbReference type="InterPro" id="IPR001789">
    <property type="entry name" value="Sig_transdc_resp-reg_receiver"/>
</dbReference>
<name>A0ABR7YL15_9SPHI</name>
<keyword evidence="7" id="KW-1133">Transmembrane helix</keyword>
<dbReference type="Pfam" id="PF02518">
    <property type="entry name" value="HATPase_c"/>
    <property type="match status" value="1"/>
</dbReference>
<comment type="caution">
    <text evidence="11">The sequence shown here is derived from an EMBL/GenBank/DDBJ whole genome shotgun (WGS) entry which is preliminary data.</text>
</comment>
<feature type="domain" description="HTH araC/xylS-type" evidence="8">
    <location>
        <begin position="1253"/>
        <end position="1351"/>
    </location>
</feature>
<evidence type="ECO:0000256" key="7">
    <source>
        <dbReference type="SAM" id="Phobius"/>
    </source>
</evidence>
<dbReference type="Pfam" id="PF12833">
    <property type="entry name" value="HTH_18"/>
    <property type="match status" value="1"/>
</dbReference>
<evidence type="ECO:0000256" key="6">
    <source>
        <dbReference type="PROSITE-ProRule" id="PRU00169"/>
    </source>
</evidence>
<keyword evidence="7" id="KW-0472">Membrane</keyword>
<accession>A0ABR7YL15</accession>
<dbReference type="PANTHER" id="PTHR43547">
    <property type="entry name" value="TWO-COMPONENT HISTIDINE KINASE"/>
    <property type="match status" value="1"/>
</dbReference>
<feature type="transmembrane region" description="Helical" evidence="7">
    <location>
        <begin position="797"/>
        <end position="814"/>
    </location>
</feature>
<dbReference type="InterPro" id="IPR005467">
    <property type="entry name" value="His_kinase_dom"/>
</dbReference>
<feature type="modified residue" description="4-aspartylphosphate" evidence="6">
    <location>
        <position position="1154"/>
    </location>
</feature>
<dbReference type="Gene3D" id="3.40.50.2300">
    <property type="match status" value="1"/>
</dbReference>
<dbReference type="SUPFAM" id="SSF46689">
    <property type="entry name" value="Homeodomain-like"/>
    <property type="match status" value="1"/>
</dbReference>
<keyword evidence="3 6" id="KW-0597">Phosphoprotein</keyword>
<dbReference type="InterPro" id="IPR009057">
    <property type="entry name" value="Homeodomain-like_sf"/>
</dbReference>
<evidence type="ECO:0000256" key="3">
    <source>
        <dbReference type="ARBA" id="ARBA00022553"/>
    </source>
</evidence>
<keyword evidence="4" id="KW-0805">Transcription regulation</keyword>
<dbReference type="InterPro" id="IPR003661">
    <property type="entry name" value="HisK_dim/P_dom"/>
</dbReference>
<keyword evidence="7" id="KW-0812">Transmembrane</keyword>
<dbReference type="PROSITE" id="PS50109">
    <property type="entry name" value="HIS_KIN"/>
    <property type="match status" value="1"/>
</dbReference>
<dbReference type="EC" id="2.7.13.3" evidence="2"/>
<comment type="catalytic activity">
    <reaction evidence="1">
        <text>ATP + protein L-histidine = ADP + protein N-phospho-L-histidine.</text>
        <dbReference type="EC" id="2.7.13.3"/>
    </reaction>
</comment>
<dbReference type="EMBL" id="JACOIK010000002">
    <property type="protein sequence ID" value="MBD1432007.1"/>
    <property type="molecule type" value="Genomic_DNA"/>
</dbReference>
<dbReference type="Proteomes" id="UP000602759">
    <property type="component" value="Unassembled WGS sequence"/>
</dbReference>
<dbReference type="CDD" id="cd00082">
    <property type="entry name" value="HisKA"/>
    <property type="match status" value="1"/>
</dbReference>
<dbReference type="Pfam" id="PF00512">
    <property type="entry name" value="HisKA"/>
    <property type="match status" value="1"/>
</dbReference>
<dbReference type="SMART" id="SM00387">
    <property type="entry name" value="HATPase_c"/>
    <property type="match status" value="1"/>
</dbReference>
<dbReference type="Gene3D" id="3.30.565.10">
    <property type="entry name" value="Histidine kinase-like ATPase, C-terminal domain"/>
    <property type="match status" value="1"/>
</dbReference>
<evidence type="ECO:0000259" key="8">
    <source>
        <dbReference type="PROSITE" id="PS01124"/>
    </source>
</evidence>
<dbReference type="SUPFAM" id="SSF47384">
    <property type="entry name" value="Homodimeric domain of signal transducing histidine kinase"/>
    <property type="match status" value="1"/>
</dbReference>
<dbReference type="Gene3D" id="2.60.40.10">
    <property type="entry name" value="Immunoglobulins"/>
    <property type="match status" value="1"/>
</dbReference>
<dbReference type="SUPFAM" id="SSF55874">
    <property type="entry name" value="ATPase domain of HSP90 chaperone/DNA topoisomerase II/histidine kinase"/>
    <property type="match status" value="1"/>
</dbReference>
<evidence type="ECO:0000256" key="1">
    <source>
        <dbReference type="ARBA" id="ARBA00000085"/>
    </source>
</evidence>
<dbReference type="SMART" id="SM00342">
    <property type="entry name" value="HTH_ARAC"/>
    <property type="match status" value="1"/>
</dbReference>
<dbReference type="InterPro" id="IPR013783">
    <property type="entry name" value="Ig-like_fold"/>
</dbReference>
<dbReference type="SMART" id="SM00388">
    <property type="entry name" value="HisKA"/>
    <property type="match status" value="1"/>
</dbReference>
<protein>
    <recommendedName>
        <fullName evidence="2">histidine kinase</fullName>
        <ecNumber evidence="2">2.7.13.3</ecNumber>
    </recommendedName>
</protein>
<feature type="domain" description="Histidine kinase" evidence="9">
    <location>
        <begin position="850"/>
        <end position="1068"/>
    </location>
</feature>
<dbReference type="Gene3D" id="2.130.10.10">
    <property type="entry name" value="YVTN repeat-like/Quinoprotein amine dehydrogenase"/>
    <property type="match status" value="2"/>
</dbReference>
<reference evidence="11 12" key="1">
    <citation type="submission" date="2020-08" db="EMBL/GenBank/DDBJ databases">
        <title>Sphingobacterium sp. DN00404 isolated from aquaculture water.</title>
        <authorList>
            <person name="Zhang M."/>
        </authorList>
    </citation>
    <scope>NUCLEOTIDE SEQUENCE [LARGE SCALE GENOMIC DNA]</scope>
    <source>
        <strain evidence="11 12">DN00404</strain>
    </source>
</reference>
<dbReference type="Pfam" id="PF07494">
    <property type="entry name" value="Reg_prop"/>
    <property type="match status" value="5"/>
</dbReference>
<dbReference type="Gene3D" id="1.10.287.130">
    <property type="match status" value="1"/>
</dbReference>
<keyword evidence="12" id="KW-1185">Reference proteome</keyword>
<evidence type="ECO:0000313" key="11">
    <source>
        <dbReference type="EMBL" id="MBD1432007.1"/>
    </source>
</evidence>
<proteinExistence type="predicted"/>
<evidence type="ECO:0000256" key="2">
    <source>
        <dbReference type="ARBA" id="ARBA00012438"/>
    </source>
</evidence>
<keyword evidence="5" id="KW-0804">Transcription</keyword>
<dbReference type="InterPro" id="IPR003594">
    <property type="entry name" value="HATPase_dom"/>
</dbReference>
<dbReference type="InterPro" id="IPR036890">
    <property type="entry name" value="HATPase_C_sf"/>
</dbReference>
<dbReference type="CDD" id="cd00156">
    <property type="entry name" value="REC"/>
    <property type="match status" value="1"/>
</dbReference>
<sequence>MISRITFFYVSLCLCFYCYGQETVNFKHLTVGEGLVSNHINTILKDEVGFLWFGTNTGLSRYDGYRFKSYSNKPNDVSSLINNAIIDLFIGFDQKLWVRTNKGNCIYEHTNDSFSWNVDSILVDKRFVAGDVRKIIIAERSSYVLYENGDLYYSRESRGKQEVARCEADMSGKITDIRLDSIRHVLLLVSDHGEVMSLDTQNLQPQQHITFTFERLVEKPNFQLFIDDFSGVWVYAKNFPFGTLYYKTLSSKAAVFRQLEGTYPVNNNTISNIQQLDHTVWLATDHGGINVFDLHTEKVEYLVHDRANISSLPYNSTTAMYKDNDGIMWVGTYKGGVSYYHPDLNYFSLYQHQAGYPESLPFNDINCFVEDKKGIIWIGTNGGGLLRFDPKGQTFRSYMHDNQDNNSLGSNVVVSLYIDEEENLWVGTYHGGLNKFEEGSFRRFLHASDSSTTINDNCVWSVFQDSKARFWVGLLSGGIDLLDKATGRFQRFKSVFSTDFSSSCNAKFIEDRRGNIWVGSSNGVAKISPEGAIMVYDEGSKNRTLTNNVVSDLLEDRTGNIWVATQTGINIISETKITYLSTAQGLIDNVIVGLVMDDFGDIWATAPTGISRMQYIRESDNYTIQRYDRSDGLQSSNFNERAIFKMKDGRLLFGGSEGFNIYTPQPIRHTNWHPPSIVDFRILGGRMSPSNVQKLVKDWLYAIDGKQAIRVPHQLHTFTLLLADLDFIGRSESKIQYMLKGLSNDWLDIENMEITLANLGAGNYNLLIRGVDHNGAYASPVSLIEITMLAPWWRTNWAYFIYILMVVGVLLFFRKMEKMRARTRFNLIQAEEKARHAKEMEALRTRFFTNVSHEFRTPISLIISPVQKLKVTEKNDGKAKYLDIIERNASSLLNLVNQLLDFNSIENNEHTMKKTYGDVAVFIQHIGEQFESIAQHKNIQYVVNVPLTPLEVYLDFVKLERVVLNLLSNAFKFTDAGGRIYLNCCVESQTDEIRLEVADTGIGVPKAMQHKVFERYFQVQDKRNIGEKGSGLGLAIVKEFVHLMAGRILFTSEEEEGTIVKVWLPRLVLPDTIAHVKEEEHRIGKSNEARMRKDLDSGMKSGHLLKVMVVEDHADFAFYLQDNLGDYFQVDVYNTVEEAWKSMYPYSPDIIVSDLHLPGKSGIDFCKEIRSNGRTRHIPFVLITAVGTEEKEIEALQHGATDFISKPFNFDVFLSKIKGFVEQQEVMEKHYKRQIDVKVAKAEVVDEDERFVLKMTHIIEDHLQCERFSVEVLASQMNMTRVGLYKKILSMTGFTPIEFIRNIRLNKALDLLKNTQMTVSEISYEVGFGTPKQFSKYFKNFYGEVPSAYRK</sequence>
<dbReference type="InterPro" id="IPR011006">
    <property type="entry name" value="CheY-like_superfamily"/>
</dbReference>
<dbReference type="InterPro" id="IPR018060">
    <property type="entry name" value="HTH_AraC"/>
</dbReference>
<evidence type="ECO:0000259" key="9">
    <source>
        <dbReference type="PROSITE" id="PS50109"/>
    </source>
</evidence>
<dbReference type="SUPFAM" id="SSF63829">
    <property type="entry name" value="Calcium-dependent phosphotriesterase"/>
    <property type="match status" value="2"/>
</dbReference>
<evidence type="ECO:0000259" key="10">
    <source>
        <dbReference type="PROSITE" id="PS50110"/>
    </source>
</evidence>
<dbReference type="PROSITE" id="PS01124">
    <property type="entry name" value="HTH_ARAC_FAMILY_2"/>
    <property type="match status" value="1"/>
</dbReference>
<evidence type="ECO:0000313" key="12">
    <source>
        <dbReference type="Proteomes" id="UP000602759"/>
    </source>
</evidence>
<dbReference type="SUPFAM" id="SSF52172">
    <property type="entry name" value="CheY-like"/>
    <property type="match status" value="1"/>
</dbReference>
<dbReference type="Gene3D" id="1.10.10.60">
    <property type="entry name" value="Homeodomain-like"/>
    <property type="match status" value="1"/>
</dbReference>
<dbReference type="InterPro" id="IPR015943">
    <property type="entry name" value="WD40/YVTN_repeat-like_dom_sf"/>
</dbReference>
<dbReference type="SMART" id="SM00448">
    <property type="entry name" value="REC"/>
    <property type="match status" value="1"/>
</dbReference>
<organism evidence="11 12">
    <name type="scientific">Sphingobacterium micropteri</name>
    <dbReference type="NCBI Taxonomy" id="2763501"/>
    <lineage>
        <taxon>Bacteria</taxon>
        <taxon>Pseudomonadati</taxon>
        <taxon>Bacteroidota</taxon>
        <taxon>Sphingobacteriia</taxon>
        <taxon>Sphingobacteriales</taxon>
        <taxon>Sphingobacteriaceae</taxon>
        <taxon>Sphingobacterium</taxon>
    </lineage>
</organism>
<dbReference type="InterPro" id="IPR011110">
    <property type="entry name" value="Reg_prop"/>
</dbReference>
<dbReference type="RefSeq" id="WP_190993028.1">
    <property type="nucleotide sequence ID" value="NZ_JACOIK010000002.1"/>
</dbReference>
<dbReference type="Pfam" id="PF00072">
    <property type="entry name" value="Response_reg"/>
    <property type="match status" value="1"/>
</dbReference>